<keyword evidence="4" id="KW-0472">Membrane</keyword>
<dbReference type="GO" id="GO:1990281">
    <property type="term" value="C:efflux pump complex"/>
    <property type="evidence" value="ECO:0007669"/>
    <property type="project" value="TreeGrafter"/>
</dbReference>
<dbReference type="PANTHER" id="PTHR30026:SF20">
    <property type="entry name" value="OUTER MEMBRANE PROTEIN TOLC"/>
    <property type="match status" value="1"/>
</dbReference>
<feature type="chain" id="PRO_5039441315" evidence="6">
    <location>
        <begin position="20"/>
        <end position="437"/>
    </location>
</feature>
<evidence type="ECO:0000256" key="4">
    <source>
        <dbReference type="ARBA" id="ARBA00023136"/>
    </source>
</evidence>
<dbReference type="GO" id="GO:0015288">
    <property type="term" value="F:porin activity"/>
    <property type="evidence" value="ECO:0007669"/>
    <property type="project" value="TreeGrafter"/>
</dbReference>
<dbReference type="EMBL" id="CP112998">
    <property type="protein sequence ID" value="WAC13479.1"/>
    <property type="molecule type" value="Genomic_DNA"/>
</dbReference>
<organism evidence="7 8">
    <name type="scientific">Dyadobacter pollutisoli</name>
    <dbReference type="NCBI Taxonomy" id="2910158"/>
    <lineage>
        <taxon>Bacteria</taxon>
        <taxon>Pseudomonadati</taxon>
        <taxon>Bacteroidota</taxon>
        <taxon>Cytophagia</taxon>
        <taxon>Cytophagales</taxon>
        <taxon>Spirosomataceae</taxon>
        <taxon>Dyadobacter</taxon>
    </lineage>
</organism>
<dbReference type="Proteomes" id="UP001164653">
    <property type="component" value="Chromosome"/>
</dbReference>
<comment type="subcellular location">
    <subcellularLocation>
        <location evidence="1">Cell outer membrane</location>
    </subcellularLocation>
</comment>
<dbReference type="SUPFAM" id="SSF56954">
    <property type="entry name" value="Outer membrane efflux proteins (OEP)"/>
    <property type="match status" value="1"/>
</dbReference>
<evidence type="ECO:0000256" key="1">
    <source>
        <dbReference type="ARBA" id="ARBA00004442"/>
    </source>
</evidence>
<keyword evidence="6" id="KW-0732">Signal</keyword>
<dbReference type="RefSeq" id="WP_244819411.1">
    <property type="nucleotide sequence ID" value="NZ_CP112998.1"/>
</dbReference>
<evidence type="ECO:0000256" key="3">
    <source>
        <dbReference type="ARBA" id="ARBA00022692"/>
    </source>
</evidence>
<dbReference type="PANTHER" id="PTHR30026">
    <property type="entry name" value="OUTER MEMBRANE PROTEIN TOLC"/>
    <property type="match status" value="1"/>
</dbReference>
<keyword evidence="5" id="KW-0998">Cell outer membrane</keyword>
<name>A0A9E8NG58_9BACT</name>
<accession>A0A9E8NG58</accession>
<sequence length="437" mass="50054">MARLLIIFLCTGFCQLKIAASAQSWSLEKCLNYAREHNPELQVSRSKLSGAAIDHKSATARLIPKIVGNGALDHYWKIPVQVFPGQLVGQPEGTFVPVRLGTPWMGNIGLEADLNLIDVEAWKQIRLAALDQQLLESDGKSAVNQVVRNVHMAYLSAQLGALDIAGASEQYSLYEQGHRLLRLQFEKGLTDKISLNQSEIILRNLKTNIVKTQTDFACALLDLKFWMGYPMEDSIGIDQSFNEVLMTQKLENFNEERLPDHQTYLLRTEIHRRQYALARAVWYPKVSLRSGYSRLGFGQNLDFIGSSKWFSSGFVGLKVAVPILDLEKMVYEPKRQKGLIRTADLEHEQFLQQQKQIWLRGQKLMSQALRTISEQEQNLLLSSENELLSRKKLEKGIINFIELRQLQEELSLARRQLTDAKREYLKHYLTLHYLQNN</sequence>
<evidence type="ECO:0000313" key="7">
    <source>
        <dbReference type="EMBL" id="WAC13479.1"/>
    </source>
</evidence>
<dbReference type="Gene3D" id="1.20.1600.10">
    <property type="entry name" value="Outer membrane efflux proteins (OEP)"/>
    <property type="match status" value="1"/>
</dbReference>
<keyword evidence="8" id="KW-1185">Reference proteome</keyword>
<gene>
    <name evidence="7" type="ORF">ON006_05875</name>
</gene>
<dbReference type="GO" id="GO:0015562">
    <property type="term" value="F:efflux transmembrane transporter activity"/>
    <property type="evidence" value="ECO:0007669"/>
    <property type="project" value="InterPro"/>
</dbReference>
<evidence type="ECO:0000256" key="5">
    <source>
        <dbReference type="ARBA" id="ARBA00023237"/>
    </source>
</evidence>
<keyword evidence="2" id="KW-1134">Transmembrane beta strand</keyword>
<reference evidence="7" key="1">
    <citation type="submission" date="2022-11" db="EMBL/GenBank/DDBJ databases">
        <title>Dyadobacter pollutisoli sp. nov., isolated from plastic dumped soil.</title>
        <authorList>
            <person name="Kim J.M."/>
            <person name="Kim K.R."/>
            <person name="Lee J.K."/>
            <person name="Hao L."/>
            <person name="Jeon C.O."/>
        </authorList>
    </citation>
    <scope>NUCLEOTIDE SEQUENCE</scope>
    <source>
        <strain evidence="7">U1</strain>
    </source>
</reference>
<feature type="signal peptide" evidence="6">
    <location>
        <begin position="1"/>
        <end position="19"/>
    </location>
</feature>
<proteinExistence type="predicted"/>
<evidence type="ECO:0000256" key="6">
    <source>
        <dbReference type="SAM" id="SignalP"/>
    </source>
</evidence>
<evidence type="ECO:0000313" key="8">
    <source>
        <dbReference type="Proteomes" id="UP001164653"/>
    </source>
</evidence>
<dbReference type="InterPro" id="IPR051906">
    <property type="entry name" value="TolC-like"/>
</dbReference>
<dbReference type="KEGG" id="dpf:ON006_05875"/>
<protein>
    <submittedName>
        <fullName evidence="7">TolC family protein</fullName>
    </submittedName>
</protein>
<keyword evidence="3" id="KW-0812">Transmembrane</keyword>
<dbReference type="GO" id="GO:0009279">
    <property type="term" value="C:cell outer membrane"/>
    <property type="evidence" value="ECO:0007669"/>
    <property type="project" value="UniProtKB-SubCell"/>
</dbReference>
<evidence type="ECO:0000256" key="2">
    <source>
        <dbReference type="ARBA" id="ARBA00022452"/>
    </source>
</evidence>
<dbReference type="AlphaFoldDB" id="A0A9E8NG58"/>